<dbReference type="EMBL" id="CP011340">
    <property type="protein sequence ID" value="ALC18694.1"/>
    <property type="molecule type" value="Genomic_DNA"/>
</dbReference>
<dbReference type="RefSeq" id="WP_005307506.1">
    <property type="nucleotide sequence ID" value="NZ_CP011340.1"/>
</dbReference>
<dbReference type="PANTHER" id="PTHR43156">
    <property type="entry name" value="STAGE II SPORULATION PROTEIN E-RELATED"/>
    <property type="match status" value="1"/>
</dbReference>
<dbReference type="GO" id="GO:0016791">
    <property type="term" value="F:phosphatase activity"/>
    <property type="evidence" value="ECO:0007669"/>
    <property type="project" value="TreeGrafter"/>
</dbReference>
<dbReference type="InterPro" id="IPR036890">
    <property type="entry name" value="HATPase_C_sf"/>
</dbReference>
<dbReference type="InterPro" id="IPR001932">
    <property type="entry name" value="PPM-type_phosphatase-like_dom"/>
</dbReference>
<dbReference type="OrthoDB" id="118142at2"/>
<dbReference type="Pfam" id="PF08448">
    <property type="entry name" value="PAS_4"/>
    <property type="match status" value="1"/>
</dbReference>
<dbReference type="InterPro" id="IPR029016">
    <property type="entry name" value="GAF-like_dom_sf"/>
</dbReference>
<dbReference type="FunFam" id="3.30.565.10:FF:000028">
    <property type="entry name" value="PAS sensor protein"/>
    <property type="match status" value="1"/>
</dbReference>
<keyword evidence="1" id="KW-0378">Hydrolase</keyword>
<dbReference type="Pfam" id="PF07228">
    <property type="entry name" value="SpoIIE"/>
    <property type="match status" value="1"/>
</dbReference>
<name>A0A0M5IUV2_STRPR</name>
<evidence type="ECO:0000313" key="2">
    <source>
        <dbReference type="EMBL" id="ALC18694.1"/>
    </source>
</evidence>
<dbReference type="InterPro" id="IPR035965">
    <property type="entry name" value="PAS-like_dom_sf"/>
</dbReference>
<dbReference type="PATRIC" id="fig|38300.4.peg.407"/>
<dbReference type="Gene3D" id="3.30.450.20">
    <property type="entry name" value="PAS domain"/>
    <property type="match status" value="2"/>
</dbReference>
<dbReference type="InterPro" id="IPR013767">
    <property type="entry name" value="PAS_fold"/>
</dbReference>
<evidence type="ECO:0000256" key="1">
    <source>
        <dbReference type="ARBA" id="ARBA00022801"/>
    </source>
</evidence>
<dbReference type="SMART" id="SM00091">
    <property type="entry name" value="PAS"/>
    <property type="match status" value="2"/>
</dbReference>
<dbReference type="SUPFAM" id="SSF81606">
    <property type="entry name" value="PP2C-like"/>
    <property type="match status" value="1"/>
</dbReference>
<reference evidence="2 3" key="1">
    <citation type="submission" date="2015-08" db="EMBL/GenBank/DDBJ databases">
        <title>Genome sequence of the pristinamycin over-producing bacterium Streptomyces pristinaespiralis HCCB10218.</title>
        <authorList>
            <person name="Tian J."/>
            <person name="Yang J."/>
            <person name="Li L."/>
            <person name="Ruan L."/>
            <person name="Wei W."/>
            <person name="Zheng G."/>
            <person name="Wei Z."/>
            <person name="Yang S."/>
            <person name="Ge M."/>
            <person name="Jiang W."/>
            <person name="Lu Y."/>
        </authorList>
    </citation>
    <scope>NUCLEOTIDE SEQUENCE [LARGE SCALE GENOMIC DNA]</scope>
    <source>
        <strain evidence="2 3">HCCB 10218</strain>
    </source>
</reference>
<dbReference type="OMA" id="WMESLAC"/>
<accession>A0A0M5IUV2</accession>
<dbReference type="CDD" id="cd16936">
    <property type="entry name" value="HATPase_RsbW-like"/>
    <property type="match status" value="1"/>
</dbReference>
<dbReference type="KEGG" id="spri:SPRI_0388"/>
<dbReference type="Pfam" id="PF00989">
    <property type="entry name" value="PAS"/>
    <property type="match status" value="1"/>
</dbReference>
<dbReference type="Proteomes" id="UP000060513">
    <property type="component" value="Chromosome"/>
</dbReference>
<dbReference type="Gene3D" id="3.60.40.10">
    <property type="entry name" value="PPM-type phosphatase domain"/>
    <property type="match status" value="1"/>
</dbReference>
<dbReference type="InterPro" id="IPR013656">
    <property type="entry name" value="PAS_4"/>
</dbReference>
<proteinExistence type="predicted"/>
<dbReference type="InterPro" id="IPR036457">
    <property type="entry name" value="PPM-type-like_dom_sf"/>
</dbReference>
<dbReference type="Pfam" id="PF13581">
    <property type="entry name" value="HATPase_c_2"/>
    <property type="match status" value="1"/>
</dbReference>
<dbReference type="CDD" id="cd00130">
    <property type="entry name" value="PAS"/>
    <property type="match status" value="1"/>
</dbReference>
<gene>
    <name evidence="2" type="ORF">SPRI_0388</name>
</gene>
<dbReference type="GO" id="GO:0006355">
    <property type="term" value="P:regulation of DNA-templated transcription"/>
    <property type="evidence" value="ECO:0007669"/>
    <property type="project" value="InterPro"/>
</dbReference>
<sequence>MTNQPSAMSTASPRLLDATNLALAVLDRRGVVVGWSSAAEALVGYGDQEILNRPAATLLHNDADPAIAAALQQGRTQGGWDGAVTVRHRNGRHTRLMVRVFSWLDAAGETLWAVLAHAEDQVTRSELSQGVFEPLLTYSPIGVAVLDTNLRYLWVNEVLTYGGAAPSKRRVGQRVGQVFPQLEGVAQVEEQLRNVLETGIPVLDFEFHAFNPQDSTRTHVFWMSFFRLEDSTGRVVGVWYMALDNTDRWRTREREALLSEASTYIGSTLDVERTAQELTEIVVPRFADAVAVDLFNSVLHGGDPPHEPDTGTLRAVGQRWIPEDDSEAGAHVAELLHQLQDSAATRRRCLHDGEAWMESLACGAGNAVLSAPPPTAEKLRELGVHSVLVAPVQARGTGLGVAAFARFRNPDSFDESDVGLTTELLSRAGVCIDNARRFTRERRAALTLQRSLLPRALATGDVLDVASRYLPAGDLQMVGGDWFDVIPLSGARVALVVGDVVGRGSYAAVSMGRLRAAVRTLANTDLPPDELLAHLDDLVISLAEQEQPDEETPGPEVSPSASFLGATCLYAVYDAVTRCCTVARAGHVPPAVVAPDGTVSFPDLPAGPPLGLGLSPFEATELQLPEGALLALYTDGLIKSHDQDIDVGLSRLAGALAHPAPRLEDLCENVFHTLLPGDPGDDAALLLARTHGLDPDQVSTWDLARDPSIVAETRGLVTRRLADWHLDDLQFTTELIVSELVTNAIRYGSEPIKLRLIRQSTLICEVLDNNSTSPRLRHARTTDEGGRGLFLVAQLARRWGTRYTRSGKIIWAEQSLPPQPETSHPA</sequence>
<dbReference type="AlphaFoldDB" id="A0A0M5IUV2"/>
<dbReference type="SUPFAM" id="SSF55781">
    <property type="entry name" value="GAF domain-like"/>
    <property type="match status" value="2"/>
</dbReference>
<dbReference type="NCBIfam" id="TIGR00229">
    <property type="entry name" value="sensory_box"/>
    <property type="match status" value="1"/>
</dbReference>
<dbReference type="SMART" id="SM00331">
    <property type="entry name" value="PP2C_SIG"/>
    <property type="match status" value="1"/>
</dbReference>
<organism evidence="2">
    <name type="scientific">Streptomyces pristinaespiralis</name>
    <dbReference type="NCBI Taxonomy" id="38300"/>
    <lineage>
        <taxon>Bacteria</taxon>
        <taxon>Bacillati</taxon>
        <taxon>Actinomycetota</taxon>
        <taxon>Actinomycetes</taxon>
        <taxon>Kitasatosporales</taxon>
        <taxon>Streptomycetaceae</taxon>
        <taxon>Streptomyces</taxon>
    </lineage>
</organism>
<dbReference type="Gene3D" id="3.30.450.40">
    <property type="match status" value="1"/>
</dbReference>
<dbReference type="InterPro" id="IPR052016">
    <property type="entry name" value="Bact_Sigma-Reg"/>
</dbReference>
<dbReference type="SUPFAM" id="SSF55874">
    <property type="entry name" value="ATPase domain of HSP90 chaperone/DNA topoisomerase II/histidine kinase"/>
    <property type="match status" value="1"/>
</dbReference>
<dbReference type="STRING" id="38300.SPRI_0388"/>
<dbReference type="SUPFAM" id="SSF55785">
    <property type="entry name" value="PYP-like sensor domain (PAS domain)"/>
    <property type="match status" value="2"/>
</dbReference>
<dbReference type="FunFam" id="3.30.450.40:FF:000035">
    <property type="entry name" value="PAS sensor protein"/>
    <property type="match status" value="1"/>
</dbReference>
<protein>
    <submittedName>
        <fullName evidence="2">Protein phosphatase</fullName>
    </submittedName>
</protein>
<dbReference type="FunFam" id="3.60.40.10:FF:000031">
    <property type="entry name" value="PAS sensor protein"/>
    <property type="match status" value="1"/>
</dbReference>
<dbReference type="PROSITE" id="PS50112">
    <property type="entry name" value="PAS"/>
    <property type="match status" value="1"/>
</dbReference>
<dbReference type="PANTHER" id="PTHR43156:SF2">
    <property type="entry name" value="STAGE II SPORULATION PROTEIN E"/>
    <property type="match status" value="1"/>
</dbReference>
<dbReference type="GeneID" id="97238525"/>
<dbReference type="InterPro" id="IPR003594">
    <property type="entry name" value="HATPase_dom"/>
</dbReference>
<evidence type="ECO:0000313" key="3">
    <source>
        <dbReference type="Proteomes" id="UP000060513"/>
    </source>
</evidence>
<dbReference type="Gene3D" id="3.30.565.10">
    <property type="entry name" value="Histidine kinase-like ATPase, C-terminal domain"/>
    <property type="match status" value="1"/>
</dbReference>
<dbReference type="InterPro" id="IPR000014">
    <property type="entry name" value="PAS"/>
</dbReference>